<gene>
    <name evidence="3" type="ORF">TeGR_g14613</name>
</gene>
<dbReference type="InterPro" id="IPR004367">
    <property type="entry name" value="Cyclin_C-dom"/>
</dbReference>
<name>A0ABQ6MFK7_9STRA</name>
<protein>
    <recommendedName>
        <fullName evidence="2">Cyclin C-terminal domain-containing protein</fullName>
    </recommendedName>
</protein>
<dbReference type="EMBL" id="BRYB01000203">
    <property type="protein sequence ID" value="GMI25164.1"/>
    <property type="molecule type" value="Genomic_DNA"/>
</dbReference>
<evidence type="ECO:0000259" key="2">
    <source>
        <dbReference type="Pfam" id="PF02984"/>
    </source>
</evidence>
<evidence type="ECO:0000313" key="4">
    <source>
        <dbReference type="Proteomes" id="UP001165060"/>
    </source>
</evidence>
<comment type="caution">
    <text evidence="3">The sequence shown here is derived from an EMBL/GenBank/DDBJ whole genome shotgun (WGS) entry which is preliminary data.</text>
</comment>
<dbReference type="Proteomes" id="UP001165060">
    <property type="component" value="Unassembled WGS sequence"/>
</dbReference>
<organism evidence="3 4">
    <name type="scientific">Tetraparma gracilis</name>
    <dbReference type="NCBI Taxonomy" id="2962635"/>
    <lineage>
        <taxon>Eukaryota</taxon>
        <taxon>Sar</taxon>
        <taxon>Stramenopiles</taxon>
        <taxon>Ochrophyta</taxon>
        <taxon>Bolidophyceae</taxon>
        <taxon>Parmales</taxon>
        <taxon>Triparmaceae</taxon>
        <taxon>Tetraparma</taxon>
    </lineage>
</organism>
<reference evidence="3 4" key="1">
    <citation type="journal article" date="2023" name="Commun. Biol.">
        <title>Genome analysis of Parmales, the sister group of diatoms, reveals the evolutionary specialization of diatoms from phago-mixotrophs to photoautotrophs.</title>
        <authorList>
            <person name="Ban H."/>
            <person name="Sato S."/>
            <person name="Yoshikawa S."/>
            <person name="Yamada K."/>
            <person name="Nakamura Y."/>
            <person name="Ichinomiya M."/>
            <person name="Sato N."/>
            <person name="Blanc-Mathieu R."/>
            <person name="Endo H."/>
            <person name="Kuwata A."/>
            <person name="Ogata H."/>
        </authorList>
    </citation>
    <scope>NUCLEOTIDE SEQUENCE [LARGE SCALE GENOMIC DNA]</scope>
</reference>
<feature type="domain" description="Cyclin C-terminal" evidence="2">
    <location>
        <begin position="225"/>
        <end position="297"/>
    </location>
</feature>
<dbReference type="Pfam" id="PF02984">
    <property type="entry name" value="Cyclin_C"/>
    <property type="match status" value="1"/>
</dbReference>
<proteinExistence type="predicted"/>
<sequence length="327" mass="34792">MSSSSPPSMPLPAGSAAVDPNAPGYRPVGVADQRPGVSSDLDSILNAALDELEDDDLAEAAEGDGGAAKKGGKAGAAALSDAAAAKAKGRVDKSMESENRASAQQAMNELLDDLQNPAYGEVLQDSLKALSGTQEGVDTMDDYLEGKFKGHAGKDSTEADRTVNKLLDDLGKTGANFEGMETAQVETMGEDVMNQMMGEFEKMGEKEDYQEVIDGMMRQLLSRELMYEASMIATSISSLALVINQESPYPAELEELSGFKFEAIGPCMSALWAEALALQANVDLKVIMRRYTRADKHFVGGIHLNTIPWTMSRLQADVAASRVAAAK</sequence>
<feature type="region of interest" description="Disordered" evidence="1">
    <location>
        <begin position="59"/>
        <end position="81"/>
    </location>
</feature>
<evidence type="ECO:0000313" key="3">
    <source>
        <dbReference type="EMBL" id="GMI25164.1"/>
    </source>
</evidence>
<dbReference type="Gene3D" id="1.10.472.10">
    <property type="entry name" value="Cyclin-like"/>
    <property type="match status" value="1"/>
</dbReference>
<evidence type="ECO:0000256" key="1">
    <source>
        <dbReference type="SAM" id="MobiDB-lite"/>
    </source>
</evidence>
<feature type="region of interest" description="Disordered" evidence="1">
    <location>
        <begin position="1"/>
        <end position="38"/>
    </location>
</feature>
<dbReference type="SUPFAM" id="SSF47954">
    <property type="entry name" value="Cyclin-like"/>
    <property type="match status" value="1"/>
</dbReference>
<feature type="compositionally biased region" description="Low complexity" evidence="1">
    <location>
        <begin position="1"/>
        <end position="17"/>
    </location>
</feature>
<dbReference type="InterPro" id="IPR036915">
    <property type="entry name" value="Cyclin-like_sf"/>
</dbReference>
<keyword evidence="4" id="KW-1185">Reference proteome</keyword>
<accession>A0ABQ6MFK7</accession>